<gene>
    <name evidence="1" type="ORF">AVEN_233266_1</name>
    <name evidence="2" type="ORF">AVEN_242967_1</name>
</gene>
<reference evidence="1 3" key="1">
    <citation type="journal article" date="2019" name="Sci. Rep.">
        <title>Orb-weaving spider Araneus ventricosus genome elucidates the spidroin gene catalogue.</title>
        <authorList>
            <person name="Kono N."/>
            <person name="Nakamura H."/>
            <person name="Ohtoshi R."/>
            <person name="Moran D.A.P."/>
            <person name="Shinohara A."/>
            <person name="Yoshida Y."/>
            <person name="Fujiwara M."/>
            <person name="Mori M."/>
            <person name="Tomita M."/>
            <person name="Arakawa K."/>
        </authorList>
    </citation>
    <scope>NUCLEOTIDE SEQUENCE [LARGE SCALE GENOMIC DNA]</scope>
</reference>
<accession>A0A4Y1ZRT2</accession>
<dbReference type="EMBL" id="BGPR01227906">
    <property type="protein sequence ID" value="GBL63766.1"/>
    <property type="molecule type" value="Genomic_DNA"/>
</dbReference>
<evidence type="ECO:0000313" key="1">
    <source>
        <dbReference type="EMBL" id="GBL63749.1"/>
    </source>
</evidence>
<protein>
    <submittedName>
        <fullName evidence="1">Uncharacterized protein</fullName>
    </submittedName>
</protein>
<sequence>MLQTATGSDCKEVVNKNLQQPPPLIRDGKMRLLGKVGDIFPLFDPVNYISGKENDFLVLLCPRNKICSFCLERSAFQFMYRHVFWNNFRKIFRLKGRPVMSSLCERNRLNKALCISVSLNI</sequence>
<organism evidence="1 3">
    <name type="scientific">Araneus ventricosus</name>
    <name type="common">Orbweaver spider</name>
    <name type="synonym">Epeira ventricosa</name>
    <dbReference type="NCBI Taxonomy" id="182803"/>
    <lineage>
        <taxon>Eukaryota</taxon>
        <taxon>Metazoa</taxon>
        <taxon>Ecdysozoa</taxon>
        <taxon>Arthropoda</taxon>
        <taxon>Chelicerata</taxon>
        <taxon>Arachnida</taxon>
        <taxon>Araneae</taxon>
        <taxon>Araneomorphae</taxon>
        <taxon>Entelegynae</taxon>
        <taxon>Araneoidea</taxon>
        <taxon>Araneidae</taxon>
        <taxon>Araneus</taxon>
    </lineage>
</organism>
<proteinExistence type="predicted"/>
<dbReference type="AlphaFoldDB" id="A0A4Y1ZRT2"/>
<evidence type="ECO:0000313" key="2">
    <source>
        <dbReference type="EMBL" id="GBL63766.1"/>
    </source>
</evidence>
<name>A0A4Y1ZRT2_ARAVE</name>
<dbReference type="EMBL" id="BGPR01227901">
    <property type="protein sequence ID" value="GBL63749.1"/>
    <property type="molecule type" value="Genomic_DNA"/>
</dbReference>
<dbReference type="Proteomes" id="UP000499080">
    <property type="component" value="Unassembled WGS sequence"/>
</dbReference>
<evidence type="ECO:0000313" key="3">
    <source>
        <dbReference type="Proteomes" id="UP000499080"/>
    </source>
</evidence>
<keyword evidence="3" id="KW-1185">Reference proteome</keyword>
<comment type="caution">
    <text evidence="1">The sequence shown here is derived from an EMBL/GenBank/DDBJ whole genome shotgun (WGS) entry which is preliminary data.</text>
</comment>